<evidence type="ECO:0000256" key="3">
    <source>
        <dbReference type="ARBA" id="ARBA00022989"/>
    </source>
</evidence>
<feature type="region of interest" description="Disordered" evidence="5">
    <location>
        <begin position="1"/>
        <end position="36"/>
    </location>
</feature>
<dbReference type="Pfam" id="PF04750">
    <property type="entry name" value="Far-17a_AIG1"/>
    <property type="match status" value="1"/>
</dbReference>
<comment type="caution">
    <text evidence="7">The sequence shown here is derived from an EMBL/GenBank/DDBJ whole genome shotgun (WGS) entry which is preliminary data.</text>
</comment>
<protein>
    <submittedName>
        <fullName evidence="7">Uncharacterized protein</fullName>
    </submittedName>
</protein>
<feature type="transmembrane region" description="Helical" evidence="6">
    <location>
        <begin position="243"/>
        <end position="260"/>
    </location>
</feature>
<evidence type="ECO:0000256" key="2">
    <source>
        <dbReference type="ARBA" id="ARBA00022692"/>
    </source>
</evidence>
<dbReference type="GO" id="GO:0016020">
    <property type="term" value="C:membrane"/>
    <property type="evidence" value="ECO:0007669"/>
    <property type="project" value="InterPro"/>
</dbReference>
<dbReference type="GO" id="GO:0012505">
    <property type="term" value="C:endomembrane system"/>
    <property type="evidence" value="ECO:0007669"/>
    <property type="project" value="UniProtKB-SubCell"/>
</dbReference>
<feature type="transmembrane region" description="Helical" evidence="6">
    <location>
        <begin position="175"/>
        <end position="194"/>
    </location>
</feature>
<feature type="compositionally biased region" description="Polar residues" evidence="5">
    <location>
        <begin position="26"/>
        <end position="35"/>
    </location>
</feature>
<name>A0A176WJL0_MARPO</name>
<keyword evidence="2 6" id="KW-0812">Transmembrane</keyword>
<dbReference type="InterPro" id="IPR006838">
    <property type="entry name" value="ADTRP_AIG1"/>
</dbReference>
<keyword evidence="4 6" id="KW-0472">Membrane</keyword>
<evidence type="ECO:0000256" key="5">
    <source>
        <dbReference type="SAM" id="MobiDB-lite"/>
    </source>
</evidence>
<dbReference type="AlphaFoldDB" id="A0A176WJL0"/>
<reference evidence="7" key="1">
    <citation type="submission" date="2016-03" db="EMBL/GenBank/DDBJ databases">
        <title>Mechanisms controlling the formation of the plant cell surface in tip-growing cells are functionally conserved among land plants.</title>
        <authorList>
            <person name="Honkanen S."/>
            <person name="Jones V.A."/>
            <person name="Morieri G."/>
            <person name="Champion C."/>
            <person name="Hetherington A.J."/>
            <person name="Kelly S."/>
            <person name="Saint-Marcoux D."/>
            <person name="Proust H."/>
            <person name="Prescott H."/>
            <person name="Dolan L."/>
        </authorList>
    </citation>
    <scope>NUCLEOTIDE SEQUENCE [LARGE SCALE GENOMIC DNA]</scope>
    <source>
        <tissue evidence="7">Whole gametophyte</tissue>
    </source>
</reference>
<gene>
    <name evidence="7" type="ORF">AXG93_1409s1100</name>
</gene>
<evidence type="ECO:0000313" key="8">
    <source>
        <dbReference type="Proteomes" id="UP000077202"/>
    </source>
</evidence>
<dbReference type="EMBL" id="LVLJ01000725">
    <property type="protein sequence ID" value="OAE32843.1"/>
    <property type="molecule type" value="Genomic_DNA"/>
</dbReference>
<keyword evidence="8" id="KW-1185">Reference proteome</keyword>
<feature type="transmembrane region" description="Helical" evidence="6">
    <location>
        <begin position="60"/>
        <end position="76"/>
    </location>
</feature>
<accession>A0A176WJL0</accession>
<proteinExistence type="predicted"/>
<evidence type="ECO:0000256" key="4">
    <source>
        <dbReference type="ARBA" id="ARBA00023136"/>
    </source>
</evidence>
<comment type="subcellular location">
    <subcellularLocation>
        <location evidence="1">Endomembrane system</location>
        <topology evidence="1">Multi-pass membrane protein</topology>
    </subcellularLocation>
</comment>
<evidence type="ECO:0000256" key="6">
    <source>
        <dbReference type="SAM" id="Phobius"/>
    </source>
</evidence>
<organism evidence="7 8">
    <name type="scientific">Marchantia polymorpha subsp. ruderalis</name>
    <dbReference type="NCBI Taxonomy" id="1480154"/>
    <lineage>
        <taxon>Eukaryota</taxon>
        <taxon>Viridiplantae</taxon>
        <taxon>Streptophyta</taxon>
        <taxon>Embryophyta</taxon>
        <taxon>Marchantiophyta</taxon>
        <taxon>Marchantiopsida</taxon>
        <taxon>Marchantiidae</taxon>
        <taxon>Marchantiales</taxon>
        <taxon>Marchantiaceae</taxon>
        <taxon>Marchantia</taxon>
    </lineage>
</organism>
<evidence type="ECO:0000256" key="1">
    <source>
        <dbReference type="ARBA" id="ARBA00004127"/>
    </source>
</evidence>
<dbReference type="PANTHER" id="PTHR10989">
    <property type="entry name" value="ANDROGEN-INDUCED PROTEIN 1-RELATED"/>
    <property type="match status" value="1"/>
</dbReference>
<sequence length="607" mass="67310">MKRRKGEAKSSSSLELCATSEVKSEASAQPDQSSATEDEGIAFTRANADQNVYVHFQENASVYLAMFAFVFSWHWGPDAAKLPQSGGFGWFYKFLTFCGFNFQLLTLSVVVLSHLIPKNERLKIVADDLSCTVFPIANAISILYWGILILTMKPVEEEIDGNIRRTVTHGLQSSAPWYINLTVHLFNSIIAWVDISISERTFRTRAFFLSFAFAVGYICWSQYATSINKIYPYPFLNTMPQPQGYILVSIVSLLILYLFSRIGAKVAGHSSSAFKKTKMSLSAALEHSQAHHVDAIITPRGKSPLEVVCICTQSRFILVRRGMSGYTEQIGNLWGVQEPTSSRQPSNQNSYRQLAGLSSQDSPGIPTICPAQFKAGAQIGDHHEKEQHHLWRSAITTNIEEGKTKSGFPIPDYKMAQDLLSVYSSTLSSGRPVKTRIMCLGLVSMARSSAVGRAGEDEPRAPKELCRVFWAHHLTVAHLNLIASSFIQRLSKPSCLRGDSDCGAPEYLQTLVYSSGASMKKIHTGCTISPHCCCAYPMPRCPVEPIFQAFVAIATTKLAKSSLAMAKYVLMLQLKPKSMKSFGRMFNCRCDFLTICRTSSPLTPNFN</sequence>
<dbReference type="PANTHER" id="PTHR10989:SF16">
    <property type="entry name" value="AT02829P-RELATED"/>
    <property type="match status" value="1"/>
</dbReference>
<feature type="transmembrane region" description="Helical" evidence="6">
    <location>
        <begin position="206"/>
        <end position="223"/>
    </location>
</feature>
<feature type="transmembrane region" description="Helical" evidence="6">
    <location>
        <begin position="133"/>
        <end position="155"/>
    </location>
</feature>
<feature type="transmembrane region" description="Helical" evidence="6">
    <location>
        <begin position="88"/>
        <end position="112"/>
    </location>
</feature>
<dbReference type="Proteomes" id="UP000077202">
    <property type="component" value="Unassembled WGS sequence"/>
</dbReference>
<evidence type="ECO:0000313" key="7">
    <source>
        <dbReference type="EMBL" id="OAE32843.1"/>
    </source>
</evidence>
<keyword evidence="3 6" id="KW-1133">Transmembrane helix</keyword>